<reference evidence="2 3" key="1">
    <citation type="submission" date="2023-07" db="EMBL/GenBank/DDBJ databases">
        <title>The novel representative of Negativicutes class, Anaeroselena agilis gen. nov. sp. nov.</title>
        <authorList>
            <person name="Prokofeva M.I."/>
            <person name="Elcheninov A.G."/>
            <person name="Klyukina A."/>
            <person name="Kublanov I.V."/>
            <person name="Frolov E.N."/>
            <person name="Podosokorskaya O.A."/>
        </authorList>
    </citation>
    <scope>NUCLEOTIDE SEQUENCE [LARGE SCALE GENOMIC DNA]</scope>
    <source>
        <strain evidence="2 3">4137-cl</strain>
    </source>
</reference>
<dbReference type="Proteomes" id="UP001254848">
    <property type="component" value="Unassembled WGS sequence"/>
</dbReference>
<dbReference type="EMBL" id="JAUOZS010000001">
    <property type="protein sequence ID" value="MDT8902488.1"/>
    <property type="molecule type" value="Genomic_DNA"/>
</dbReference>
<name>A0ABU3P0B0_9FIRM</name>
<evidence type="ECO:0000313" key="2">
    <source>
        <dbReference type="EMBL" id="MDT8902488.1"/>
    </source>
</evidence>
<gene>
    <name evidence="2" type="ORF">Q4T40_14655</name>
</gene>
<dbReference type="RefSeq" id="WP_413780968.1">
    <property type="nucleotide sequence ID" value="NZ_JAUOZS010000001.1"/>
</dbReference>
<sequence length="272" mass="30844">MNYLYKPKPVLGKCVLGAQAGPQSIVVRQLVGEGETQCTLDICVRVPRRKPSIEQVIDVFIKKLCIRDVTIIHNKVIVCGDFEIKALYVACLPDQPVHAVEVRRVRFTADVPIWGAMCGMDADANVMVEYVDYDCPHHHHHHHHHHRGKYHYGKGMSHDNDCGHDDCGHDGDCGHSHHHHDDCEHDNDCGHGHHHDHCDDDQCGYDDHWEHDQHHGHQWCKPKCAPGDHPPDHGFRQFNVAVVLRVVAKVMTDREIIIYPGQYPGLPAKPKG</sequence>
<evidence type="ECO:0000313" key="3">
    <source>
        <dbReference type="Proteomes" id="UP001254848"/>
    </source>
</evidence>
<keyword evidence="3" id="KW-1185">Reference proteome</keyword>
<comment type="caution">
    <text evidence="2">The sequence shown here is derived from an EMBL/GenBank/DDBJ whole genome shotgun (WGS) entry which is preliminary data.</text>
</comment>
<dbReference type="InterPro" id="IPR024300">
    <property type="entry name" value="SipL_SPOCS_dom"/>
</dbReference>
<organism evidence="2 3">
    <name type="scientific">Anaeroselena agilis</name>
    <dbReference type="NCBI Taxonomy" id="3063788"/>
    <lineage>
        <taxon>Bacteria</taxon>
        <taxon>Bacillati</taxon>
        <taxon>Bacillota</taxon>
        <taxon>Negativicutes</taxon>
        <taxon>Acetonemataceae</taxon>
        <taxon>Anaeroselena</taxon>
    </lineage>
</organism>
<feature type="domain" description="SipL SPOCS" evidence="1">
    <location>
        <begin position="53"/>
        <end position="134"/>
    </location>
</feature>
<proteinExistence type="predicted"/>
<dbReference type="Pfam" id="PF12673">
    <property type="entry name" value="SipL"/>
    <property type="match status" value="1"/>
</dbReference>
<accession>A0ABU3P0B0</accession>
<evidence type="ECO:0000259" key="1">
    <source>
        <dbReference type="Pfam" id="PF12673"/>
    </source>
</evidence>
<protein>
    <submittedName>
        <fullName evidence="2">DUF3794 domain-containing protein</fullName>
    </submittedName>
</protein>